<keyword evidence="14" id="KW-1185">Reference proteome</keyword>
<evidence type="ECO:0000256" key="1">
    <source>
        <dbReference type="ARBA" id="ARBA00001913"/>
    </source>
</evidence>
<keyword evidence="7" id="KW-0106">Calcium</keyword>
<dbReference type="InterPro" id="IPR005959">
    <property type="entry name" value="Fumarylacetoacetase"/>
</dbReference>
<accession>A0ABM8PBP5</accession>
<protein>
    <recommendedName>
        <fullName evidence="4">fumarylacetoacetase</fullName>
        <ecNumber evidence="4">3.7.1.2</ecNumber>
    </recommendedName>
</protein>
<organism evidence="13 14">
    <name type="scientific">Paraburkholderia hiiakae</name>
    <dbReference type="NCBI Taxonomy" id="1081782"/>
    <lineage>
        <taxon>Bacteria</taxon>
        <taxon>Pseudomonadati</taxon>
        <taxon>Pseudomonadota</taxon>
        <taxon>Betaproteobacteria</taxon>
        <taxon>Burkholderiales</taxon>
        <taxon>Burkholderiaceae</taxon>
        <taxon>Paraburkholderia</taxon>
    </lineage>
</organism>
<reference evidence="13 14" key="1">
    <citation type="submission" date="2020-10" db="EMBL/GenBank/DDBJ databases">
        <authorList>
            <person name="Peeters C."/>
        </authorList>
    </citation>
    <scope>NUCLEOTIDE SEQUENCE [LARGE SCALE GENOMIC DNA]</scope>
    <source>
        <strain evidence="13 14">LMG 27952</strain>
    </source>
</reference>
<comment type="cofactor">
    <cofactor evidence="1">
        <name>Ca(2+)</name>
        <dbReference type="ChEBI" id="CHEBI:29108"/>
    </cofactor>
</comment>
<dbReference type="RefSeq" id="WP_201701066.1">
    <property type="nucleotide sequence ID" value="NZ_CAJHCQ010000043.1"/>
</dbReference>
<comment type="caution">
    <text evidence="13">The sequence shown here is derived from an EMBL/GenBank/DDBJ whole genome shotgun (WGS) entry which is preliminary data.</text>
</comment>
<evidence type="ECO:0000256" key="8">
    <source>
        <dbReference type="ARBA" id="ARBA00022842"/>
    </source>
</evidence>
<gene>
    <name evidence="13" type="ORF">LMG27952_07670</name>
</gene>
<dbReference type="Gene3D" id="3.90.850.10">
    <property type="entry name" value="Fumarylacetoacetase-like, C-terminal domain"/>
    <property type="match status" value="1"/>
</dbReference>
<dbReference type="Pfam" id="PF09298">
    <property type="entry name" value="FAA_hydrolase_N"/>
    <property type="match status" value="1"/>
</dbReference>
<evidence type="ECO:0000256" key="6">
    <source>
        <dbReference type="ARBA" id="ARBA00022801"/>
    </source>
</evidence>
<evidence type="ECO:0000256" key="4">
    <source>
        <dbReference type="ARBA" id="ARBA00012094"/>
    </source>
</evidence>
<dbReference type="EC" id="3.7.1.2" evidence="4"/>
<keyword evidence="8" id="KW-0460">Magnesium</keyword>
<sequence length="439" mass="47612">MNLDFTHNALASSWVTSANAPACDFPIQNLPLAMFRRTGSNEAFRAGMAIGDRVIDLAMLSQAPELEASLRAALIACAAPTLNGFLALGSAAWTGLRHGMFRLLARDANPRARQIVEAALVPMGAVEYTVPVRIGDYTDFYTSLDHARNVGRLIREGDPVTDNFRWIPIAYHGRVSSIGVSGQQVYRPHGQSMKNGSPAPTYGPCEKLDYELELGLYVGRATPRGSTLSVDEAEGHLFGVCLLNDWSARDIQWWEMAPLGPFLAKNFATTISPWIVTLDALAPYRRHWTRADNDPQPLPYLESTANREQGALDVRLEVHLHSAAQRNAGRPSARLSGTTFSHQYWSVAQMLAHHTSGGCPMNVGDLIGTGTISGPGEGEAGALIELSRSGKTPVDIGNGEVRSFVEDGDIVILRGWCERDGFARIGFGECRGEVVAMPA</sequence>
<feature type="domain" description="Fumarylacetoacetase N-terminal" evidence="12">
    <location>
        <begin position="28"/>
        <end position="131"/>
    </location>
</feature>
<evidence type="ECO:0000256" key="9">
    <source>
        <dbReference type="ARBA" id="ARBA00022878"/>
    </source>
</evidence>
<dbReference type="PANTHER" id="PTHR43069:SF2">
    <property type="entry name" value="FUMARYLACETOACETASE"/>
    <property type="match status" value="1"/>
</dbReference>
<evidence type="ECO:0000256" key="7">
    <source>
        <dbReference type="ARBA" id="ARBA00022837"/>
    </source>
</evidence>
<dbReference type="InterPro" id="IPR036462">
    <property type="entry name" value="Fumarylacetoacetase_N_sf"/>
</dbReference>
<evidence type="ECO:0000313" key="13">
    <source>
        <dbReference type="EMBL" id="CAD6562063.1"/>
    </source>
</evidence>
<dbReference type="SUPFAM" id="SSF56529">
    <property type="entry name" value="FAH"/>
    <property type="match status" value="1"/>
</dbReference>
<dbReference type="Proteomes" id="UP000656319">
    <property type="component" value="Unassembled WGS sequence"/>
</dbReference>
<dbReference type="SUPFAM" id="SSF63433">
    <property type="entry name" value="Fumarylacetoacetate hydrolase, FAH, N-terminal domain"/>
    <property type="match status" value="1"/>
</dbReference>
<evidence type="ECO:0000313" key="14">
    <source>
        <dbReference type="Proteomes" id="UP000656319"/>
    </source>
</evidence>
<dbReference type="PANTHER" id="PTHR43069">
    <property type="entry name" value="FUMARYLACETOACETASE"/>
    <property type="match status" value="1"/>
</dbReference>
<dbReference type="NCBIfam" id="TIGR01266">
    <property type="entry name" value="fum_ac_acetase"/>
    <property type="match status" value="1"/>
</dbReference>
<dbReference type="Gene3D" id="2.30.30.230">
    <property type="entry name" value="Fumarylacetoacetase, N-terminal domain"/>
    <property type="match status" value="1"/>
</dbReference>
<dbReference type="EMBL" id="CAJHCQ010000043">
    <property type="protein sequence ID" value="CAD6562063.1"/>
    <property type="molecule type" value="Genomic_DNA"/>
</dbReference>
<keyword evidence="6" id="KW-0378">Hydrolase</keyword>
<comment type="pathway">
    <text evidence="3">Amino-acid degradation; L-phenylalanine degradation; acetoacetate and fumarate from L-phenylalanine: step 6/6.</text>
</comment>
<keyword evidence="9" id="KW-0828">Tyrosine catabolism</keyword>
<evidence type="ECO:0000256" key="10">
    <source>
        <dbReference type="ARBA" id="ARBA00023232"/>
    </source>
</evidence>
<dbReference type="InterPro" id="IPR015377">
    <property type="entry name" value="Fumarylacetoacetase_N"/>
</dbReference>
<keyword evidence="10" id="KW-0585">Phenylalanine catabolism</keyword>
<keyword evidence="5" id="KW-0479">Metal-binding</keyword>
<dbReference type="InterPro" id="IPR036663">
    <property type="entry name" value="Fumarylacetoacetase_C_sf"/>
</dbReference>
<evidence type="ECO:0000256" key="5">
    <source>
        <dbReference type="ARBA" id="ARBA00022723"/>
    </source>
</evidence>
<dbReference type="Pfam" id="PF01557">
    <property type="entry name" value="FAA_hydrolase"/>
    <property type="match status" value="1"/>
</dbReference>
<dbReference type="InterPro" id="IPR011234">
    <property type="entry name" value="Fumarylacetoacetase-like_C"/>
</dbReference>
<evidence type="ECO:0000259" key="11">
    <source>
        <dbReference type="Pfam" id="PF01557"/>
    </source>
</evidence>
<proteinExistence type="predicted"/>
<evidence type="ECO:0000256" key="3">
    <source>
        <dbReference type="ARBA" id="ARBA00004782"/>
    </source>
</evidence>
<feature type="domain" description="Fumarylacetoacetase-like C-terminal" evidence="11">
    <location>
        <begin position="138"/>
        <end position="434"/>
    </location>
</feature>
<name>A0ABM8PBP5_9BURK</name>
<evidence type="ECO:0000259" key="12">
    <source>
        <dbReference type="Pfam" id="PF09298"/>
    </source>
</evidence>
<evidence type="ECO:0000256" key="2">
    <source>
        <dbReference type="ARBA" id="ARBA00001946"/>
    </source>
</evidence>
<comment type="cofactor">
    <cofactor evidence="2">
        <name>Mg(2+)</name>
        <dbReference type="ChEBI" id="CHEBI:18420"/>
    </cofactor>
</comment>